<dbReference type="GO" id="GO:0009279">
    <property type="term" value="C:cell outer membrane"/>
    <property type="evidence" value="ECO:0007669"/>
    <property type="project" value="UniProtKB-SubCell"/>
</dbReference>
<feature type="domain" description="OmpA-like" evidence="7">
    <location>
        <begin position="200"/>
        <end position="318"/>
    </location>
</feature>
<name>A0A074JC52_9RHOB</name>
<evidence type="ECO:0000256" key="2">
    <source>
        <dbReference type="ARBA" id="ARBA00023136"/>
    </source>
</evidence>
<keyword evidence="2 4" id="KW-0472">Membrane</keyword>
<dbReference type="Proteomes" id="UP000027432">
    <property type="component" value="Unassembled WGS sequence"/>
</dbReference>
<dbReference type="InterPro" id="IPR050330">
    <property type="entry name" value="Bact_OuterMem_StrucFunc"/>
</dbReference>
<proteinExistence type="predicted"/>
<evidence type="ECO:0000256" key="5">
    <source>
        <dbReference type="SAM" id="MobiDB-lite"/>
    </source>
</evidence>
<feature type="chain" id="PRO_5001694682" description="OmpA-like domain-containing protein" evidence="6">
    <location>
        <begin position="20"/>
        <end position="319"/>
    </location>
</feature>
<evidence type="ECO:0000313" key="8">
    <source>
        <dbReference type="EMBL" id="KEO54104.1"/>
    </source>
</evidence>
<gene>
    <name evidence="8" type="ORF">TP2_04080</name>
</gene>
<dbReference type="Pfam" id="PF00691">
    <property type="entry name" value="OmpA"/>
    <property type="match status" value="1"/>
</dbReference>
<keyword evidence="6" id="KW-0732">Signal</keyword>
<accession>A0A074JC52</accession>
<evidence type="ECO:0000256" key="1">
    <source>
        <dbReference type="ARBA" id="ARBA00004442"/>
    </source>
</evidence>
<comment type="caution">
    <text evidence="8">The sequence shown here is derived from an EMBL/GenBank/DDBJ whole genome shotgun (WGS) entry which is preliminary data.</text>
</comment>
<keyword evidence="9" id="KW-1185">Reference proteome</keyword>
<dbReference type="RefSeq" id="WP_038074985.1">
    <property type="nucleotide sequence ID" value="NZ_AUND01000012.1"/>
</dbReference>
<dbReference type="InterPro" id="IPR006664">
    <property type="entry name" value="OMP_bac"/>
</dbReference>
<feature type="region of interest" description="Disordered" evidence="5">
    <location>
        <begin position="167"/>
        <end position="191"/>
    </location>
</feature>
<dbReference type="PROSITE" id="PS51123">
    <property type="entry name" value="OMPA_2"/>
    <property type="match status" value="1"/>
</dbReference>
<sequence length="319" mass="33452">MTRLTAILLATLCAAPALAEPLALTLPGGATQSAQEASPATSYSLAVGPWQDGKIKHIALEGARSDTAWRLRANQNTTLQILAPLRDQLTAAGYTLLYECDTDACGGFDFRYALDLLPEPSMHVDLGDFRYLAARKGDEYVAITVSRSSESGFIQVTDLSVLDVTPAQPDNPLATPQAAAPLPATGSAATPPPSNFARALETRGSVALDDLDFPSGASTLGPGEFASLATLAQFLKANPDMQVMLVGHTDAVGSLAANIALSKKRAQSVRAKLISEYGVDPAQVSAEGAGFLAPRASSLTKEGREKNRRVEVVLTSTRS</sequence>
<feature type="signal peptide" evidence="6">
    <location>
        <begin position="1"/>
        <end position="19"/>
    </location>
</feature>
<dbReference type="CDD" id="cd07185">
    <property type="entry name" value="OmpA_C-like"/>
    <property type="match status" value="1"/>
</dbReference>
<dbReference type="EMBL" id="AUND01000012">
    <property type="protein sequence ID" value="KEO54104.1"/>
    <property type="molecule type" value="Genomic_DNA"/>
</dbReference>
<reference evidence="8 9" key="1">
    <citation type="submission" date="2013-07" db="EMBL/GenBank/DDBJ databases">
        <title>Thioclava pacifica DSM 10166 Genome Sequencing.</title>
        <authorList>
            <person name="Lai Q."/>
            <person name="Shao Z."/>
        </authorList>
    </citation>
    <scope>NUCLEOTIDE SEQUENCE [LARGE SCALE GENOMIC DNA]</scope>
    <source>
        <strain evidence="8 9">DSM 10166</strain>
    </source>
</reference>
<evidence type="ECO:0000256" key="6">
    <source>
        <dbReference type="SAM" id="SignalP"/>
    </source>
</evidence>
<dbReference type="InterPro" id="IPR036737">
    <property type="entry name" value="OmpA-like_sf"/>
</dbReference>
<evidence type="ECO:0000256" key="4">
    <source>
        <dbReference type="PROSITE-ProRule" id="PRU00473"/>
    </source>
</evidence>
<dbReference type="InterPro" id="IPR006665">
    <property type="entry name" value="OmpA-like"/>
</dbReference>
<evidence type="ECO:0000256" key="3">
    <source>
        <dbReference type="ARBA" id="ARBA00023237"/>
    </source>
</evidence>
<protein>
    <recommendedName>
        <fullName evidence="7">OmpA-like domain-containing protein</fullName>
    </recommendedName>
</protein>
<evidence type="ECO:0000313" key="9">
    <source>
        <dbReference type="Proteomes" id="UP000027432"/>
    </source>
</evidence>
<dbReference type="STRING" id="1353537.TP2_04080"/>
<evidence type="ECO:0000259" key="7">
    <source>
        <dbReference type="PROSITE" id="PS51123"/>
    </source>
</evidence>
<dbReference type="PANTHER" id="PTHR30329">
    <property type="entry name" value="STATOR ELEMENT OF FLAGELLAR MOTOR COMPLEX"/>
    <property type="match status" value="1"/>
</dbReference>
<dbReference type="eggNOG" id="COG2885">
    <property type="taxonomic scope" value="Bacteria"/>
</dbReference>
<dbReference type="SUPFAM" id="SSF103088">
    <property type="entry name" value="OmpA-like"/>
    <property type="match status" value="1"/>
</dbReference>
<feature type="compositionally biased region" description="Low complexity" evidence="5">
    <location>
        <begin position="172"/>
        <end position="189"/>
    </location>
</feature>
<keyword evidence="3" id="KW-0998">Cell outer membrane</keyword>
<dbReference type="PRINTS" id="PR01021">
    <property type="entry name" value="OMPADOMAIN"/>
</dbReference>
<comment type="subcellular location">
    <subcellularLocation>
        <location evidence="1">Cell outer membrane</location>
    </subcellularLocation>
</comment>
<dbReference type="AlphaFoldDB" id="A0A074JC52"/>
<organism evidence="8 9">
    <name type="scientific">Thioclava pacifica DSM 10166</name>
    <dbReference type="NCBI Taxonomy" id="1353537"/>
    <lineage>
        <taxon>Bacteria</taxon>
        <taxon>Pseudomonadati</taxon>
        <taxon>Pseudomonadota</taxon>
        <taxon>Alphaproteobacteria</taxon>
        <taxon>Rhodobacterales</taxon>
        <taxon>Paracoccaceae</taxon>
        <taxon>Thioclava</taxon>
    </lineage>
</organism>
<dbReference type="PANTHER" id="PTHR30329:SF21">
    <property type="entry name" value="LIPOPROTEIN YIAD-RELATED"/>
    <property type="match status" value="1"/>
</dbReference>
<dbReference type="Gene3D" id="3.30.1330.60">
    <property type="entry name" value="OmpA-like domain"/>
    <property type="match status" value="1"/>
</dbReference>